<organism evidence="2 3">
    <name type="scientific">Pleurotus ostreatus (strain PC15)</name>
    <name type="common">Oyster mushroom</name>
    <dbReference type="NCBI Taxonomy" id="1137138"/>
    <lineage>
        <taxon>Eukaryota</taxon>
        <taxon>Fungi</taxon>
        <taxon>Dikarya</taxon>
        <taxon>Basidiomycota</taxon>
        <taxon>Agaricomycotina</taxon>
        <taxon>Agaricomycetes</taxon>
        <taxon>Agaricomycetidae</taxon>
        <taxon>Agaricales</taxon>
        <taxon>Pleurotineae</taxon>
        <taxon>Pleurotaceae</taxon>
        <taxon>Pleurotus</taxon>
    </lineage>
</organism>
<name>A0A067NF26_PLEO1</name>
<proteinExistence type="predicted"/>
<protein>
    <submittedName>
        <fullName evidence="2">Uncharacterized protein</fullName>
    </submittedName>
</protein>
<dbReference type="OrthoDB" id="3030484at2759"/>
<reference evidence="3" key="1">
    <citation type="journal article" date="2014" name="Proc. Natl. Acad. Sci. U.S.A.">
        <title>Extensive sampling of basidiomycete genomes demonstrates inadequacy of the white-rot/brown-rot paradigm for wood decay fungi.</title>
        <authorList>
            <person name="Riley R."/>
            <person name="Salamov A.A."/>
            <person name="Brown D.W."/>
            <person name="Nagy L.G."/>
            <person name="Floudas D."/>
            <person name="Held B.W."/>
            <person name="Levasseur A."/>
            <person name="Lombard V."/>
            <person name="Morin E."/>
            <person name="Otillar R."/>
            <person name="Lindquist E.A."/>
            <person name="Sun H."/>
            <person name="LaButti K.M."/>
            <person name="Schmutz J."/>
            <person name="Jabbour D."/>
            <person name="Luo H."/>
            <person name="Baker S.E."/>
            <person name="Pisabarro A.G."/>
            <person name="Walton J.D."/>
            <person name="Blanchette R.A."/>
            <person name="Henrissat B."/>
            <person name="Martin F."/>
            <person name="Cullen D."/>
            <person name="Hibbett D.S."/>
            <person name="Grigoriev I.V."/>
        </authorList>
    </citation>
    <scope>NUCLEOTIDE SEQUENCE [LARGE SCALE GENOMIC DNA]</scope>
    <source>
        <strain evidence="3">PC15</strain>
    </source>
</reference>
<sequence>MTARSPYTASQLHYSSDDSFEIVNTATGTQTTTIDPRLLALPPPTRPPTPYPSPAIPSQRYTAPSHLRPLPLPRFMLTRPDEDSDYVMDEDSDSENEMRLHHTTTPPPALSDSSSDEHSQPFRILSRMVTQVPSRFHESHDKSPTDQELYSLPAEIPTNQTGVFTCPNQLVENAKMYELSTDETDPWGYNDATTTISLVSLRNHHTITHIGAKTIPTLNDFELGLDMTAIKWLDDGDLDISQSVVDICEAARQTLLKPQYWDDVEGPINLISYAREHVQTTYNHLYPHIENLTNCLACEINHEDVPLEANDGNPMLCFDIPTGPQDYLENSANLYYIDNYKNPWQARDPFISYNPWNVKIVMLRRIRLKIMVFIRGLIDYTMGSSFRDFIDDSETRDDTRHFFYHHCAFFRFLDPATPLIFQGFSRKCIHQDYGRPDSLIEREPAPPRNPLLTTDEDEFLHHISSFYHMLGRVQFANSIRHLREVTYFLSSHVRTLFTAGYLDPDYMFDGQGNRRAISWRDDQLEDL</sequence>
<dbReference type="VEuPathDB" id="FungiDB:PLEOSDRAFT_163225"/>
<dbReference type="HOGENOM" id="CLU_499776_0_0_1"/>
<feature type="compositionally biased region" description="Pro residues" evidence="1">
    <location>
        <begin position="41"/>
        <end position="55"/>
    </location>
</feature>
<feature type="compositionally biased region" description="Acidic residues" evidence="1">
    <location>
        <begin position="82"/>
        <end position="95"/>
    </location>
</feature>
<accession>A0A067NF26</accession>
<dbReference type="AlphaFoldDB" id="A0A067NF26"/>
<feature type="region of interest" description="Disordered" evidence="1">
    <location>
        <begin position="27"/>
        <end position="119"/>
    </location>
</feature>
<evidence type="ECO:0000256" key="1">
    <source>
        <dbReference type="SAM" id="MobiDB-lite"/>
    </source>
</evidence>
<evidence type="ECO:0000313" key="2">
    <source>
        <dbReference type="EMBL" id="KDQ22331.1"/>
    </source>
</evidence>
<dbReference type="Proteomes" id="UP000027073">
    <property type="component" value="Unassembled WGS sequence"/>
</dbReference>
<evidence type="ECO:0000313" key="3">
    <source>
        <dbReference type="Proteomes" id="UP000027073"/>
    </source>
</evidence>
<dbReference type="EMBL" id="KL198014">
    <property type="protein sequence ID" value="KDQ22331.1"/>
    <property type="molecule type" value="Genomic_DNA"/>
</dbReference>
<gene>
    <name evidence="2" type="ORF">PLEOSDRAFT_163225</name>
</gene>
<dbReference type="InParanoid" id="A0A067NF26"/>